<dbReference type="RefSeq" id="WP_069912379.1">
    <property type="nucleotide sequence ID" value="NZ_LAJE02000383.1"/>
</dbReference>
<dbReference type="Proteomes" id="UP000095463">
    <property type="component" value="Unassembled WGS sequence"/>
</dbReference>
<name>A0A1E5XI94_9HYPH</name>
<dbReference type="OrthoDB" id="6431346at2"/>
<dbReference type="AlphaFoldDB" id="A0A1E5XI94"/>
<comment type="caution">
    <text evidence="6">The sequence shown here is derived from an EMBL/GenBank/DDBJ whole genome shotgun (WGS) entry which is preliminary data.</text>
</comment>
<dbReference type="PANTHER" id="PTHR30061">
    <property type="entry name" value="MALTOSE-BINDING PERIPLASMIC PROTEIN"/>
    <property type="match status" value="1"/>
</dbReference>
<evidence type="ECO:0000313" key="7">
    <source>
        <dbReference type="Proteomes" id="UP000095463"/>
    </source>
</evidence>
<dbReference type="CDD" id="cd13585">
    <property type="entry name" value="PBP2_TMBP_like"/>
    <property type="match status" value="1"/>
</dbReference>
<evidence type="ECO:0008006" key="8">
    <source>
        <dbReference type="Google" id="ProtNLM"/>
    </source>
</evidence>
<proteinExistence type="inferred from homology"/>
<keyword evidence="4" id="KW-0574">Periplasm</keyword>
<dbReference type="GO" id="GO:0055052">
    <property type="term" value="C:ATP-binding cassette (ABC) transporter complex, substrate-binding subunit-containing"/>
    <property type="evidence" value="ECO:0007669"/>
    <property type="project" value="TreeGrafter"/>
</dbReference>
<dbReference type="GO" id="GO:1901982">
    <property type="term" value="F:maltose binding"/>
    <property type="evidence" value="ECO:0007669"/>
    <property type="project" value="TreeGrafter"/>
</dbReference>
<gene>
    <name evidence="6" type="ORF">VW23_005370</name>
</gene>
<dbReference type="InterPro" id="IPR006061">
    <property type="entry name" value="SBP_1_CS"/>
</dbReference>
<evidence type="ECO:0000256" key="2">
    <source>
        <dbReference type="ARBA" id="ARBA00022448"/>
    </source>
</evidence>
<accession>A0A1E5XI94</accession>
<keyword evidence="7" id="KW-1185">Reference proteome</keyword>
<comment type="similarity">
    <text evidence="1">Belongs to the bacterial solute-binding protein 1 family.</text>
</comment>
<protein>
    <recommendedName>
        <fullName evidence="8">Sugar ABC transporter substrate-binding protein</fullName>
    </recommendedName>
</protein>
<dbReference type="GO" id="GO:0015768">
    <property type="term" value="P:maltose transport"/>
    <property type="evidence" value="ECO:0007669"/>
    <property type="project" value="TreeGrafter"/>
</dbReference>
<dbReference type="GO" id="GO:0042956">
    <property type="term" value="P:maltodextrin transmembrane transport"/>
    <property type="evidence" value="ECO:0007669"/>
    <property type="project" value="TreeGrafter"/>
</dbReference>
<dbReference type="EMBL" id="LAJE02000383">
    <property type="protein sequence ID" value="OEO28313.1"/>
    <property type="molecule type" value="Genomic_DNA"/>
</dbReference>
<dbReference type="PROSITE" id="PS01037">
    <property type="entry name" value="SBP_BACTERIAL_1"/>
    <property type="match status" value="1"/>
</dbReference>
<organism evidence="6 7">
    <name type="scientific">Devosia insulae DS-56</name>
    <dbReference type="NCBI Taxonomy" id="1116389"/>
    <lineage>
        <taxon>Bacteria</taxon>
        <taxon>Pseudomonadati</taxon>
        <taxon>Pseudomonadota</taxon>
        <taxon>Alphaproteobacteria</taxon>
        <taxon>Hyphomicrobiales</taxon>
        <taxon>Devosiaceae</taxon>
        <taxon>Devosia</taxon>
    </lineage>
</organism>
<evidence type="ECO:0000256" key="3">
    <source>
        <dbReference type="ARBA" id="ARBA00022729"/>
    </source>
</evidence>
<dbReference type="InterPro" id="IPR006059">
    <property type="entry name" value="SBP"/>
</dbReference>
<reference evidence="6 7" key="1">
    <citation type="journal article" date="2015" name="Genome Announc.">
        <title>Genome Assemblies of Three Soil-Associated Devosia species: D. insulae, D. limi, and D. soli.</title>
        <authorList>
            <person name="Hassan Y.I."/>
            <person name="Lepp D."/>
            <person name="Zhou T."/>
        </authorList>
    </citation>
    <scope>NUCLEOTIDE SEQUENCE [LARGE SCALE GENOMIC DNA]</scope>
    <source>
        <strain evidence="6 7">DS-56</strain>
    </source>
</reference>
<keyword evidence="2" id="KW-0813">Transport</keyword>
<keyword evidence="3 5" id="KW-0732">Signal</keyword>
<dbReference type="GO" id="GO:0055085">
    <property type="term" value="P:transmembrane transport"/>
    <property type="evidence" value="ECO:0007669"/>
    <property type="project" value="InterPro"/>
</dbReference>
<evidence type="ECO:0000313" key="6">
    <source>
        <dbReference type="EMBL" id="OEO28313.1"/>
    </source>
</evidence>
<evidence type="ECO:0000256" key="4">
    <source>
        <dbReference type="ARBA" id="ARBA00022764"/>
    </source>
</evidence>
<dbReference type="Pfam" id="PF01547">
    <property type="entry name" value="SBP_bac_1"/>
    <property type="match status" value="1"/>
</dbReference>
<evidence type="ECO:0000256" key="1">
    <source>
        <dbReference type="ARBA" id="ARBA00008520"/>
    </source>
</evidence>
<dbReference type="Gene3D" id="3.40.190.10">
    <property type="entry name" value="Periplasmic binding protein-like II"/>
    <property type="match status" value="1"/>
</dbReference>
<sequence>MKMWNTALAISMVAAMTAVPALAQDKTLNMIVIEGGDTTAMQAVVDAYTAAHPGTKINLQPYPFAQFFQVAELRLRSKDTGIDLVYVDAPLVASYASRGFLAPVDASIDTSSLVPAAIDAGKYDATQFALPINNSAQVLFYNKKLFADAGITAPDGLTAGQNATQADVDTLGSTKRWTWEQVADTAQKLTVKDGGRTTQYGFTVEQFGELYQLQPLGESLGTDVIAPDGVTAKGYLDSEAWTKAGTYWANLYNEWAVSPKSLGYGEAASLFGNGQLAMFAGGTWNLPILAQTGVDFGVAPFPYFEGGKVLTPTGSWYVGVSAASTNQAEAFDFAKFLTTSDEGTRVWFKALNQLPVSKPLLDEISTAADFDAFPNNVFRLGVYDSLNTAKARPVTAAYGQLQDAFRTAFIDMANGVAVKDALASAVQKFESAAARVAQ</sequence>
<dbReference type="PANTHER" id="PTHR30061:SF50">
    <property type="entry name" value="MALTOSE_MALTODEXTRIN-BINDING PERIPLASMIC PROTEIN"/>
    <property type="match status" value="1"/>
</dbReference>
<feature type="chain" id="PRO_5009190160" description="Sugar ABC transporter substrate-binding protein" evidence="5">
    <location>
        <begin position="24"/>
        <end position="438"/>
    </location>
</feature>
<evidence type="ECO:0000256" key="5">
    <source>
        <dbReference type="SAM" id="SignalP"/>
    </source>
</evidence>
<dbReference type="SUPFAM" id="SSF53850">
    <property type="entry name" value="Periplasmic binding protein-like II"/>
    <property type="match status" value="1"/>
</dbReference>
<feature type="signal peptide" evidence="5">
    <location>
        <begin position="1"/>
        <end position="23"/>
    </location>
</feature>